<dbReference type="KEGG" id="bfs:BF9343_3586"/>
<protein>
    <submittedName>
        <fullName evidence="1">Polysaccharide polymerase</fullName>
    </submittedName>
</protein>
<keyword evidence="2" id="KW-1185">Reference proteome</keyword>
<organism evidence="1 2">
    <name type="scientific">Bacteroides fragilis (strain ATCC 25285 / DSM 2151 / CCUG 4856 / JCM 11019 / LMG 10263 / NCTC 9343 / Onslow / VPI 2553 / EN-2)</name>
    <dbReference type="NCBI Taxonomy" id="272559"/>
    <lineage>
        <taxon>Bacteria</taxon>
        <taxon>Pseudomonadati</taxon>
        <taxon>Bacteroidota</taxon>
        <taxon>Bacteroidia</taxon>
        <taxon>Bacteroidales</taxon>
        <taxon>Bacteroidaceae</taxon>
        <taxon>Bacteroides</taxon>
    </lineage>
</organism>
<reference evidence="1 2" key="1">
    <citation type="journal article" date="2005" name="Science">
        <title>Extensive DNA inversions in the B. fragilis genome control variable gene expression.</title>
        <authorList>
            <person name="Cerdeno-Tarraga A.M."/>
            <person name="Patrick S."/>
            <person name="Crosmann L."/>
            <person name="Blakely G."/>
            <person name="Abratt V."/>
            <person name="Lennard N."/>
            <person name="Duerden B."/>
            <person name="Poxton I."/>
            <person name="Harris B."/>
            <person name="Quail M.A."/>
            <person name="Barron A."/>
            <person name="Clarck L."/>
            <person name="Corton C."/>
            <person name="Doggett J."/>
            <person name="Holden M.T.G."/>
            <person name="Larke N."/>
            <person name="Line A."/>
            <person name="Lord A."/>
            <person name="Norbertczak H."/>
            <person name="Ormond D."/>
            <person name="Price C."/>
            <person name="Rabbinowitsch E."/>
            <person name="Woodward J."/>
            <person name="Barrel B.G."/>
            <person name="Parkhill J."/>
        </authorList>
    </citation>
    <scope>NUCLEOTIDE SEQUENCE [LARGE SCALE GENOMIC DNA]</scope>
    <source>
        <strain evidence="2">ATCC 25285 / DSM 2151 / CCUG 4856 / JCM 11019 / LMG 10263 / NCTC 9343 / Onslow / VPI 2553 / EN-2</strain>
    </source>
</reference>
<dbReference type="GeneID" id="60370158"/>
<dbReference type="HOGENOM" id="CLU_717292_0_0_10"/>
<name>A0A380YR47_BACFN</name>
<proteinExistence type="predicted"/>
<dbReference type="Proteomes" id="UP000006731">
    <property type="component" value="Chromosome"/>
</dbReference>
<dbReference type="Pfam" id="PF14897">
    <property type="entry name" value="EpsG"/>
    <property type="match status" value="1"/>
</dbReference>
<gene>
    <name evidence="1" type="ORF">BF9343_3586</name>
</gene>
<sequence>MIPYAFIILLVVFFSVFDFSNLNVFKKKILLFFLSFILILFVGTRFETGDDWGEYTKVFDKIPLVSDLWNDNGMFLLFRMEPGYILFNSVIKSFGGSINEVFLLSSIVVISLFFVFQKRYTLLPFLAVLLYMRYGYMQFNMMFVRQGIAISIFFYSLKYIEDKKIIKYLLINILSSLFHSSLLIVLPLYFVINRRYSNIFLCTVVFISVLLSFFDWMGAILSFFPPFIQSSLTSYTESDVWGGMTGKINIAVAEKFILLLMCLRLREKLEQKNISFNLVFNLFVLSIICYYAFFQTYVFQQRTVLIFQLSTIFIISQLFLFFSVKNRMMVLFILNLMVIYFFFRYINIGKDVYLPYRSWLI</sequence>
<dbReference type="RefSeq" id="WP_010993520.1">
    <property type="nucleotide sequence ID" value="NC_003228.3"/>
</dbReference>
<dbReference type="EMBL" id="CR626927">
    <property type="protein sequence ID" value="CAH09367.1"/>
    <property type="molecule type" value="Genomic_DNA"/>
</dbReference>
<evidence type="ECO:0000313" key="1">
    <source>
        <dbReference type="EMBL" id="CAH09367.1"/>
    </source>
</evidence>
<dbReference type="InterPro" id="IPR049458">
    <property type="entry name" value="EpsG-like"/>
</dbReference>
<accession>Q5L965</accession>
<dbReference type="AlphaFoldDB" id="A0A380YR47"/>
<accession>A0A380YR47</accession>
<evidence type="ECO:0000313" key="2">
    <source>
        <dbReference type="Proteomes" id="UP000006731"/>
    </source>
</evidence>